<reference evidence="4 5" key="1">
    <citation type="submission" date="2018-12" db="EMBL/GenBank/DDBJ databases">
        <title>The genome of Variovorax gossypii DSM 100435.</title>
        <authorList>
            <person name="Gao J."/>
            <person name="Sun J."/>
        </authorList>
    </citation>
    <scope>NUCLEOTIDE SEQUENCE [LARGE SCALE GENOMIC DNA]</scope>
    <source>
        <strain evidence="4 5">DSM 100435</strain>
    </source>
</reference>
<dbReference type="RefSeq" id="WP_126472424.1">
    <property type="nucleotide sequence ID" value="NZ_RXOE01000006.1"/>
</dbReference>
<accession>A0A3S0J3P7</accession>
<evidence type="ECO:0000313" key="4">
    <source>
        <dbReference type="EMBL" id="RTQ32478.1"/>
    </source>
</evidence>
<dbReference type="SUPFAM" id="SSF54373">
    <property type="entry name" value="FAD-linked reductases, C-terminal domain"/>
    <property type="match status" value="1"/>
</dbReference>
<protein>
    <submittedName>
        <fullName evidence="4">FAD-binding oxidoreductase</fullName>
    </submittedName>
</protein>
<dbReference type="OrthoDB" id="8673905at2"/>
<gene>
    <name evidence="4" type="ORF">EJP69_21255</name>
</gene>
<dbReference type="EMBL" id="RXOE01000006">
    <property type="protein sequence ID" value="RTQ32478.1"/>
    <property type="molecule type" value="Genomic_DNA"/>
</dbReference>
<dbReference type="InterPro" id="IPR036188">
    <property type="entry name" value="FAD/NAD-bd_sf"/>
</dbReference>
<keyword evidence="5" id="KW-1185">Reference proteome</keyword>
<dbReference type="GO" id="GO:0005737">
    <property type="term" value="C:cytoplasm"/>
    <property type="evidence" value="ECO:0007669"/>
    <property type="project" value="TreeGrafter"/>
</dbReference>
<keyword evidence="1" id="KW-0560">Oxidoreductase</keyword>
<dbReference type="Gene3D" id="3.50.50.60">
    <property type="entry name" value="FAD/NAD(P)-binding domain"/>
    <property type="match status" value="1"/>
</dbReference>
<dbReference type="Gene3D" id="3.30.9.10">
    <property type="entry name" value="D-Amino Acid Oxidase, subunit A, domain 2"/>
    <property type="match status" value="1"/>
</dbReference>
<feature type="domain" description="FAD dependent oxidoreductase" evidence="3">
    <location>
        <begin position="10"/>
        <end position="352"/>
    </location>
</feature>
<feature type="region of interest" description="Disordered" evidence="2">
    <location>
        <begin position="373"/>
        <end position="393"/>
    </location>
</feature>
<dbReference type="InterPro" id="IPR006076">
    <property type="entry name" value="FAD-dep_OxRdtase"/>
</dbReference>
<comment type="caution">
    <text evidence="4">The sequence shown here is derived from an EMBL/GenBank/DDBJ whole genome shotgun (WGS) entry which is preliminary data.</text>
</comment>
<evidence type="ECO:0000259" key="3">
    <source>
        <dbReference type="Pfam" id="PF01266"/>
    </source>
</evidence>
<dbReference type="Proteomes" id="UP000267418">
    <property type="component" value="Unassembled WGS sequence"/>
</dbReference>
<name>A0A3S0J3P7_9BURK</name>
<dbReference type="Pfam" id="PF01266">
    <property type="entry name" value="DAO"/>
    <property type="match status" value="1"/>
</dbReference>
<dbReference type="AlphaFoldDB" id="A0A3S0J3P7"/>
<sequence>MSSIKKLRTDVAIVGGGIVGSSAALALRRMGLGVVLLERDLCGSRSSGVNYGGVRRQGRPVSQLPLAQRAHRIWGDLAGLLGTDGEYIRSGHFKIARSESDMASLERYRALSSDFDLGLELISGARLREQCPWLGTRAVGGSLCAEDGQANPRLVSPAFALAAQRAGAQVFERHKVDEVAHDGAMFMVRSGNALEVQAPVLLNCAGAWAGAIASQFGETPPMFARSPLMAVTEPVPHFMKWSLGVEGGGIYCRQVERGNVVLGGGTGITLDAERSRAEREGIAALAVQAIELLPALRHAHIIRTWGGTEGYLPDREPVLGPSRTTPGLFHGFGFAGAGFQIGPAAGEVLAELARDGRTDTPIDAFAIERFDDEQAKAKAQAPKPLTLTPASPT</sequence>
<evidence type="ECO:0000256" key="1">
    <source>
        <dbReference type="ARBA" id="ARBA00023002"/>
    </source>
</evidence>
<evidence type="ECO:0000313" key="5">
    <source>
        <dbReference type="Proteomes" id="UP000267418"/>
    </source>
</evidence>
<evidence type="ECO:0000256" key="2">
    <source>
        <dbReference type="SAM" id="MobiDB-lite"/>
    </source>
</evidence>
<dbReference type="PANTHER" id="PTHR13847:SF287">
    <property type="entry name" value="FAD-DEPENDENT OXIDOREDUCTASE DOMAIN-CONTAINING PROTEIN 1"/>
    <property type="match status" value="1"/>
</dbReference>
<organism evidence="4 5">
    <name type="scientific">Variovorax gossypii</name>
    <dbReference type="NCBI Taxonomy" id="1679495"/>
    <lineage>
        <taxon>Bacteria</taxon>
        <taxon>Pseudomonadati</taxon>
        <taxon>Pseudomonadota</taxon>
        <taxon>Betaproteobacteria</taxon>
        <taxon>Burkholderiales</taxon>
        <taxon>Comamonadaceae</taxon>
        <taxon>Variovorax</taxon>
    </lineage>
</organism>
<proteinExistence type="predicted"/>
<dbReference type="SUPFAM" id="SSF51905">
    <property type="entry name" value="FAD/NAD(P)-binding domain"/>
    <property type="match status" value="1"/>
</dbReference>
<dbReference type="GO" id="GO:0016491">
    <property type="term" value="F:oxidoreductase activity"/>
    <property type="evidence" value="ECO:0007669"/>
    <property type="project" value="UniProtKB-KW"/>
</dbReference>
<dbReference type="PANTHER" id="PTHR13847">
    <property type="entry name" value="SARCOSINE DEHYDROGENASE-RELATED"/>
    <property type="match status" value="1"/>
</dbReference>